<proteinExistence type="predicted"/>
<sequence>MQSISFFSLFLLAADAAFPPIPTSIPASASNASETTASLSSNVTDVTNAKSTPSITSNLTQSSPINNASLSSHNETLASTTEAAKKIEKTSQLETSSLKKGGKPSLASTTGLKRAAKFIQ</sequence>
<name>A0ACC2SH05_9FUNG</name>
<comment type="caution">
    <text evidence="1">The sequence shown here is derived from an EMBL/GenBank/DDBJ whole genome shotgun (WGS) entry which is preliminary data.</text>
</comment>
<keyword evidence="2" id="KW-1185">Reference proteome</keyword>
<protein>
    <submittedName>
        <fullName evidence="1">Uncharacterized protein</fullName>
    </submittedName>
</protein>
<dbReference type="EMBL" id="QTSX02005056">
    <property type="protein sequence ID" value="KAJ9061573.1"/>
    <property type="molecule type" value="Genomic_DNA"/>
</dbReference>
<evidence type="ECO:0000313" key="1">
    <source>
        <dbReference type="EMBL" id="KAJ9061573.1"/>
    </source>
</evidence>
<accession>A0ACC2SH05</accession>
<reference evidence="1" key="1">
    <citation type="submission" date="2022-04" db="EMBL/GenBank/DDBJ databases">
        <title>Genome of the entomopathogenic fungus Entomophthora muscae.</title>
        <authorList>
            <person name="Elya C."/>
            <person name="Lovett B.R."/>
            <person name="Lee E."/>
            <person name="Macias A.M."/>
            <person name="Hajek A.E."/>
            <person name="De Bivort B.L."/>
            <person name="Kasson M.T."/>
            <person name="De Fine Licht H.H."/>
            <person name="Stajich J.E."/>
        </authorList>
    </citation>
    <scope>NUCLEOTIDE SEQUENCE</scope>
    <source>
        <strain evidence="1">Berkeley</strain>
    </source>
</reference>
<gene>
    <name evidence="1" type="ORF">DSO57_1019187</name>
</gene>
<organism evidence="1 2">
    <name type="scientific">Entomophthora muscae</name>
    <dbReference type="NCBI Taxonomy" id="34485"/>
    <lineage>
        <taxon>Eukaryota</taxon>
        <taxon>Fungi</taxon>
        <taxon>Fungi incertae sedis</taxon>
        <taxon>Zoopagomycota</taxon>
        <taxon>Entomophthoromycotina</taxon>
        <taxon>Entomophthoromycetes</taxon>
        <taxon>Entomophthorales</taxon>
        <taxon>Entomophthoraceae</taxon>
        <taxon>Entomophthora</taxon>
    </lineage>
</organism>
<evidence type="ECO:0000313" key="2">
    <source>
        <dbReference type="Proteomes" id="UP001165960"/>
    </source>
</evidence>
<dbReference type="Proteomes" id="UP001165960">
    <property type="component" value="Unassembled WGS sequence"/>
</dbReference>